<dbReference type="EMBL" id="JAAAHW010000290">
    <property type="protein sequence ID" value="KAG0004127.1"/>
    <property type="molecule type" value="Genomic_DNA"/>
</dbReference>
<gene>
    <name evidence="1" type="ORF">BGZ65_000886</name>
</gene>
<evidence type="ECO:0000313" key="2">
    <source>
        <dbReference type="Proteomes" id="UP000749646"/>
    </source>
</evidence>
<evidence type="ECO:0000313" key="1">
    <source>
        <dbReference type="EMBL" id="KAG0004127.1"/>
    </source>
</evidence>
<organism evidence="1 2">
    <name type="scientific">Modicella reniformis</name>
    <dbReference type="NCBI Taxonomy" id="1440133"/>
    <lineage>
        <taxon>Eukaryota</taxon>
        <taxon>Fungi</taxon>
        <taxon>Fungi incertae sedis</taxon>
        <taxon>Mucoromycota</taxon>
        <taxon>Mortierellomycotina</taxon>
        <taxon>Mortierellomycetes</taxon>
        <taxon>Mortierellales</taxon>
        <taxon>Mortierellaceae</taxon>
        <taxon>Modicella</taxon>
    </lineage>
</organism>
<name>A0A9P6SUB9_9FUNG</name>
<dbReference type="CDD" id="cd09917">
    <property type="entry name" value="F-box_SF"/>
    <property type="match status" value="1"/>
</dbReference>
<dbReference type="SUPFAM" id="SSF81383">
    <property type="entry name" value="F-box domain"/>
    <property type="match status" value="1"/>
</dbReference>
<keyword evidence="2" id="KW-1185">Reference proteome</keyword>
<protein>
    <recommendedName>
        <fullName evidence="3">F-box domain-containing protein</fullName>
    </recommendedName>
</protein>
<reference evidence="1" key="1">
    <citation type="journal article" date="2020" name="Fungal Divers.">
        <title>Resolving the Mortierellaceae phylogeny through synthesis of multi-gene phylogenetics and phylogenomics.</title>
        <authorList>
            <person name="Vandepol N."/>
            <person name="Liber J."/>
            <person name="Desiro A."/>
            <person name="Na H."/>
            <person name="Kennedy M."/>
            <person name="Barry K."/>
            <person name="Grigoriev I.V."/>
            <person name="Miller A.N."/>
            <person name="O'Donnell K."/>
            <person name="Stajich J.E."/>
            <person name="Bonito G."/>
        </authorList>
    </citation>
    <scope>NUCLEOTIDE SEQUENCE</scope>
    <source>
        <strain evidence="1">MES-2147</strain>
    </source>
</reference>
<sequence>MLPTHPLELPEFLLHVAAYVPLRCLPSCALVSKFWNQVFTPHIWQDIKRQDKYFGPDIIQRHRHLVKTIVLDSYFLEKCASMIFPNLESLSIVSGYGYPGFKEFISENMSASLHLSARLHLYSGDGIFRPLTELFDTLVGFNNLKILSLCRPFLENVDRLSMDLSRIEELTIMAPRASHDCGLMLLELLKRCPRLTALAYFLCTNDETDRIFHPGFIRLLSEGTWPDLKSITTDTGDILSSDHISALIRSMKQIHVFRVSSTWTIEPHHLELLRPHLDTITEMDLGRAADTTIAVAQKFLCSCPMLKRFRVGNIDGTVVAEGQSWVCLGLKELDARFIFNPLTIHHVQPLVFDQLNKLTRIEKLTLYETNYRTTDFRKSFDFRLDCGLHKLAALRRLMVFRFYGTTQRMGMEEIEWMLKHWRSLADVGGVFNKWDRQVDTKLSERLQEHGISLR</sequence>
<dbReference type="Gene3D" id="3.80.10.10">
    <property type="entry name" value="Ribonuclease Inhibitor"/>
    <property type="match status" value="1"/>
</dbReference>
<proteinExistence type="predicted"/>
<dbReference type="Proteomes" id="UP000749646">
    <property type="component" value="Unassembled WGS sequence"/>
</dbReference>
<dbReference type="InterPro" id="IPR036047">
    <property type="entry name" value="F-box-like_dom_sf"/>
</dbReference>
<evidence type="ECO:0008006" key="3">
    <source>
        <dbReference type="Google" id="ProtNLM"/>
    </source>
</evidence>
<dbReference type="SUPFAM" id="SSF52047">
    <property type="entry name" value="RNI-like"/>
    <property type="match status" value="1"/>
</dbReference>
<dbReference type="OrthoDB" id="2338606at2759"/>
<dbReference type="AlphaFoldDB" id="A0A9P6SUB9"/>
<accession>A0A9P6SUB9</accession>
<dbReference type="InterPro" id="IPR032675">
    <property type="entry name" value="LRR_dom_sf"/>
</dbReference>
<comment type="caution">
    <text evidence="1">The sequence shown here is derived from an EMBL/GenBank/DDBJ whole genome shotgun (WGS) entry which is preliminary data.</text>
</comment>